<feature type="non-terminal residue" evidence="3">
    <location>
        <position position="294"/>
    </location>
</feature>
<feature type="domain" description="PAS" evidence="2">
    <location>
        <begin position="60"/>
        <end position="110"/>
    </location>
</feature>
<dbReference type="AlphaFoldDB" id="A0A0P9CSZ8"/>
<protein>
    <recommendedName>
        <fullName evidence="2">PAS domain-containing protein</fullName>
    </recommendedName>
</protein>
<dbReference type="Gene3D" id="3.30.450.20">
    <property type="entry name" value="PAS domain"/>
    <property type="match status" value="1"/>
</dbReference>
<evidence type="ECO:0000313" key="4">
    <source>
        <dbReference type="Proteomes" id="UP000050509"/>
    </source>
</evidence>
<sequence length="294" mass="32106">MKFRRSPRGPAGRASSLHPLRAPRPPSAASNTYTGQPDEQYAVLLQGLSDLGEGVTMVVDSRFVYVNDAFCQISGYARDELLALETVAALAPANITEQARQRLARLRENAEIGRFRGALRHKAGHTVDLEVSTKLVQHHGRPMHLSVMRDVSTRAQAEHALAQANALVQLLQAIAIACNEAMSLDAALAATLRDICTYTGWPVGQVYLTNRAGELEATAIWHTDDPNRYAAFRHRSDHTRIAPGVGVFGHVFAHGRPAWIVDLAQEHEFLRRAEAAACGLVSAFALPILLGREI</sequence>
<accession>A0A0P9CSZ8</accession>
<dbReference type="InterPro" id="IPR035965">
    <property type="entry name" value="PAS-like_dom_sf"/>
</dbReference>
<dbReference type="Pfam" id="PF13426">
    <property type="entry name" value="PAS_9"/>
    <property type="match status" value="1"/>
</dbReference>
<dbReference type="SUPFAM" id="SSF55781">
    <property type="entry name" value="GAF domain-like"/>
    <property type="match status" value="1"/>
</dbReference>
<dbReference type="PROSITE" id="PS50112">
    <property type="entry name" value="PAS"/>
    <property type="match status" value="1"/>
</dbReference>
<dbReference type="SMART" id="SM00091">
    <property type="entry name" value="PAS"/>
    <property type="match status" value="1"/>
</dbReference>
<proteinExistence type="predicted"/>
<dbReference type="Pfam" id="PF13185">
    <property type="entry name" value="GAF_2"/>
    <property type="match status" value="1"/>
</dbReference>
<keyword evidence="4" id="KW-1185">Reference proteome</keyword>
<evidence type="ECO:0000313" key="3">
    <source>
        <dbReference type="EMBL" id="KPV48775.1"/>
    </source>
</evidence>
<reference evidence="3 4" key="1">
    <citation type="submission" date="2015-09" db="EMBL/GenBank/DDBJ databases">
        <title>Draft genome sequence of Kouleothrix aurantiaca JCM 19913.</title>
        <authorList>
            <person name="Hemp J."/>
        </authorList>
    </citation>
    <scope>NUCLEOTIDE SEQUENCE [LARGE SCALE GENOMIC DNA]</scope>
    <source>
        <strain evidence="3 4">COM-B</strain>
    </source>
</reference>
<dbReference type="Proteomes" id="UP000050509">
    <property type="component" value="Unassembled WGS sequence"/>
</dbReference>
<dbReference type="InterPro" id="IPR003018">
    <property type="entry name" value="GAF"/>
</dbReference>
<organism evidence="3 4">
    <name type="scientific">Kouleothrix aurantiaca</name>
    <dbReference type="NCBI Taxonomy" id="186479"/>
    <lineage>
        <taxon>Bacteria</taxon>
        <taxon>Bacillati</taxon>
        <taxon>Chloroflexota</taxon>
        <taxon>Chloroflexia</taxon>
        <taxon>Chloroflexales</taxon>
        <taxon>Roseiflexineae</taxon>
        <taxon>Roseiflexaceae</taxon>
        <taxon>Kouleothrix</taxon>
    </lineage>
</organism>
<dbReference type="NCBIfam" id="TIGR00229">
    <property type="entry name" value="sensory_box"/>
    <property type="match status" value="1"/>
</dbReference>
<dbReference type="Gene3D" id="3.30.450.40">
    <property type="match status" value="1"/>
</dbReference>
<comment type="caution">
    <text evidence="3">The sequence shown here is derived from an EMBL/GenBank/DDBJ whole genome shotgun (WGS) entry which is preliminary data.</text>
</comment>
<evidence type="ECO:0000256" key="1">
    <source>
        <dbReference type="SAM" id="MobiDB-lite"/>
    </source>
</evidence>
<name>A0A0P9CSZ8_9CHLR</name>
<dbReference type="SUPFAM" id="SSF55785">
    <property type="entry name" value="PYP-like sensor domain (PAS domain)"/>
    <property type="match status" value="1"/>
</dbReference>
<evidence type="ECO:0000259" key="2">
    <source>
        <dbReference type="PROSITE" id="PS50112"/>
    </source>
</evidence>
<dbReference type="InterPro" id="IPR029016">
    <property type="entry name" value="GAF-like_dom_sf"/>
</dbReference>
<dbReference type="CDD" id="cd00130">
    <property type="entry name" value="PAS"/>
    <property type="match status" value="1"/>
</dbReference>
<feature type="region of interest" description="Disordered" evidence="1">
    <location>
        <begin position="1"/>
        <end position="34"/>
    </location>
</feature>
<dbReference type="EMBL" id="LJCR01002404">
    <property type="protein sequence ID" value="KPV48775.1"/>
    <property type="molecule type" value="Genomic_DNA"/>
</dbReference>
<dbReference type="InterPro" id="IPR000014">
    <property type="entry name" value="PAS"/>
</dbReference>
<gene>
    <name evidence="3" type="ORF">SE17_36245</name>
</gene>